<evidence type="ECO:0000313" key="3">
    <source>
        <dbReference type="Proteomes" id="UP000288805"/>
    </source>
</evidence>
<dbReference type="InterPro" id="IPR043502">
    <property type="entry name" value="DNA/RNA_pol_sf"/>
</dbReference>
<dbReference type="AlphaFoldDB" id="A0A438H322"/>
<organism evidence="2 3">
    <name type="scientific">Vitis vinifera</name>
    <name type="common">Grape</name>
    <dbReference type="NCBI Taxonomy" id="29760"/>
    <lineage>
        <taxon>Eukaryota</taxon>
        <taxon>Viridiplantae</taxon>
        <taxon>Streptophyta</taxon>
        <taxon>Embryophyta</taxon>
        <taxon>Tracheophyta</taxon>
        <taxon>Spermatophyta</taxon>
        <taxon>Magnoliopsida</taxon>
        <taxon>eudicotyledons</taxon>
        <taxon>Gunneridae</taxon>
        <taxon>Pentapetalae</taxon>
        <taxon>rosids</taxon>
        <taxon>Vitales</taxon>
        <taxon>Vitaceae</taxon>
        <taxon>Viteae</taxon>
        <taxon>Vitis</taxon>
    </lineage>
</organism>
<dbReference type="Pfam" id="PF00078">
    <property type="entry name" value="RVT_1"/>
    <property type="match status" value="1"/>
</dbReference>
<dbReference type="Proteomes" id="UP000288805">
    <property type="component" value="Unassembled WGS sequence"/>
</dbReference>
<sequence>MGVASRGAGGEEEVVKSFQQMLTEDMDWKADIGRIQMNCISRQEAESLEIPFAEIEIYSALMEMSGDKAPGPDGFTVAFWQNAWDFTKDGAEDLGDFRPISLLGGLYKLWAKVLANRLKKVIGKVVSIAQNAFVMGRQILDASLIANEVIDSWQKRKEKGLICKLDIEKAYDSINWNFLMKVLQKMGFGTKWVGWMWSCVSSAKFSVLVNGVSAGFFPSTRGLRQGDPLSLYLFVMGMEVLDVLIKRAVEGGYLSGCTIRGGSRTSLNISHLFFADDTIVFCEASKEQVSHLINLAKSEIISVGEVEEILELAAELGCRVGSLPSHYLRLPLGIPNRATSMWDGVEEKVRRRLALWKRQYISKGGGSLL</sequence>
<evidence type="ECO:0000313" key="2">
    <source>
        <dbReference type="EMBL" id="RVW78996.1"/>
    </source>
</evidence>
<dbReference type="InterPro" id="IPR052343">
    <property type="entry name" value="Retrotransposon-Effector_Assoc"/>
</dbReference>
<protein>
    <submittedName>
        <fullName evidence="2">LINE-1 reverse transcriptase-like</fullName>
    </submittedName>
</protein>
<dbReference type="PANTHER" id="PTHR46890">
    <property type="entry name" value="NON-LTR RETROLELEMENT REVERSE TRANSCRIPTASE-LIKE PROTEIN-RELATED"/>
    <property type="match status" value="1"/>
</dbReference>
<dbReference type="PROSITE" id="PS50878">
    <property type="entry name" value="RT_POL"/>
    <property type="match status" value="1"/>
</dbReference>
<feature type="domain" description="Reverse transcriptase" evidence="1">
    <location>
        <begin position="46"/>
        <end position="347"/>
    </location>
</feature>
<dbReference type="EMBL" id="QGNW01000287">
    <property type="protein sequence ID" value="RVW78996.1"/>
    <property type="molecule type" value="Genomic_DNA"/>
</dbReference>
<evidence type="ECO:0000259" key="1">
    <source>
        <dbReference type="PROSITE" id="PS50878"/>
    </source>
</evidence>
<dbReference type="InterPro" id="IPR000477">
    <property type="entry name" value="RT_dom"/>
</dbReference>
<proteinExistence type="predicted"/>
<accession>A0A438H322</accession>
<gene>
    <name evidence="2" type="primary">LIN1_174</name>
    <name evidence="2" type="ORF">CK203_040174</name>
</gene>
<dbReference type="CDD" id="cd01650">
    <property type="entry name" value="RT_nLTR_like"/>
    <property type="match status" value="1"/>
</dbReference>
<comment type="caution">
    <text evidence="2">The sequence shown here is derived from an EMBL/GenBank/DDBJ whole genome shotgun (WGS) entry which is preliminary data.</text>
</comment>
<dbReference type="PANTHER" id="PTHR46890:SF50">
    <property type="entry name" value="RNA-DIRECTED DNA POLYMERASE, EUKARYOTA, REVERSE TRANSCRIPTASE ZINC-BINDING DOMAIN PROTEIN-RELATED"/>
    <property type="match status" value="1"/>
</dbReference>
<name>A0A438H322_VITVI</name>
<dbReference type="GO" id="GO:0003964">
    <property type="term" value="F:RNA-directed DNA polymerase activity"/>
    <property type="evidence" value="ECO:0007669"/>
    <property type="project" value="UniProtKB-KW"/>
</dbReference>
<keyword evidence="2" id="KW-0548">Nucleotidyltransferase</keyword>
<keyword evidence="2" id="KW-0695">RNA-directed DNA polymerase</keyword>
<keyword evidence="2" id="KW-0808">Transferase</keyword>
<dbReference type="SUPFAM" id="SSF56672">
    <property type="entry name" value="DNA/RNA polymerases"/>
    <property type="match status" value="1"/>
</dbReference>
<reference evidence="2 3" key="1">
    <citation type="journal article" date="2018" name="PLoS Genet.">
        <title>Population sequencing reveals clonal diversity and ancestral inbreeding in the grapevine cultivar Chardonnay.</title>
        <authorList>
            <person name="Roach M.J."/>
            <person name="Johnson D.L."/>
            <person name="Bohlmann J."/>
            <person name="van Vuuren H.J."/>
            <person name="Jones S.J."/>
            <person name="Pretorius I.S."/>
            <person name="Schmidt S.A."/>
            <person name="Borneman A.R."/>
        </authorList>
    </citation>
    <scope>NUCLEOTIDE SEQUENCE [LARGE SCALE GENOMIC DNA]</scope>
    <source>
        <strain evidence="3">cv. Chardonnay</strain>
        <tissue evidence="2">Leaf</tissue>
    </source>
</reference>